<proteinExistence type="predicted"/>
<evidence type="ECO:0000313" key="1">
    <source>
        <dbReference type="EMBL" id="CDX01259.1"/>
    </source>
</evidence>
<dbReference type="AlphaFoldDB" id="A0A098AX94"/>
<accession>A0A098AX94</accession>
<organism evidence="1">
    <name type="scientific">Desulfitobacterium hafniense</name>
    <name type="common">Desulfitobacterium frappieri</name>
    <dbReference type="NCBI Taxonomy" id="49338"/>
    <lineage>
        <taxon>Bacteria</taxon>
        <taxon>Bacillati</taxon>
        <taxon>Bacillota</taxon>
        <taxon>Clostridia</taxon>
        <taxon>Eubacteriales</taxon>
        <taxon>Desulfitobacteriaceae</taxon>
        <taxon>Desulfitobacterium</taxon>
    </lineage>
</organism>
<gene>
    <name evidence="1" type="ORF">DPCES_1372</name>
</gene>
<name>A0A098AX94_DESHA</name>
<dbReference type="EMBL" id="LK996017">
    <property type="protein sequence ID" value="CDX01259.1"/>
    <property type="molecule type" value="Genomic_DNA"/>
</dbReference>
<dbReference type="RefSeq" id="WP_210166144.1">
    <property type="nucleotide sequence ID" value="NZ_LK996017.1"/>
</dbReference>
<dbReference type="PATRIC" id="fig|49338.4.peg.1481"/>
<reference evidence="1" key="1">
    <citation type="submission" date="2014-07" db="EMBL/GenBank/DDBJ databases">
        <authorList>
            <person name="Hornung V.Bastian."/>
        </authorList>
    </citation>
    <scope>NUCLEOTIDE SEQUENCE</scope>
    <source>
        <strain evidence="1">PCE-S</strain>
    </source>
</reference>
<sequence length="67" mass="7610">MNPNHKEKGPQVLADLTGTIQITTTTSISQSELNETIYDGDLATKDWEAEFLRRCFTVDDLQSKWHA</sequence>
<protein>
    <submittedName>
        <fullName evidence="1">Uncharacterized protein</fullName>
    </submittedName>
</protein>